<feature type="region of interest" description="Disordered" evidence="2">
    <location>
        <begin position="497"/>
        <end position="555"/>
    </location>
</feature>
<sequence>MAPEADAIGDSAERGRARGGGLLAEDGRRCRLGRARRWGQLTAPAPRRLPLCRRVWGPPAGSAAPVSQLTQPHQPPRPRALQSLAPHVTAPACLRARPGGRERLALVPPPRPAGAARACAPARSWPGLRSERSSAVKGTGVDRGRDSGSVDVRGATDGRRTHASVTFSSDYESGSPPWRYITPSKWECLLEGRREARPAHSISRHVSCGAEPGPSSVERGCLGAVVQAAFQRILQTSSLATQNNLITVSSVTLLVKYRNESAAEDDKDLYSQPLELSSSLLVLICTAKSEWLDGKDVVFGKEKEGTNIVEALWDLGLAMTEPTRSPLLTVNQYASVPETPVWCGGVEQWSVSDIVTAAKKLLEPMMNLLPSLGWLQDKWRRRQDGSTQTDMEPFETWGRIVGWPATSRWYPVASLLSQWTPPQEWPEIDGSPLQLALYEIEDHLDGCSAREAAGAVRWAFLTALRESRQKERSRVQQLQDETRELRQRLRILEEEVWKEQPPTPEMLDSSEEIKREASPLPESHPVVGDQPATLETPDSSGEEEEAAPYSGPVLW</sequence>
<feature type="coiled-coil region" evidence="1">
    <location>
        <begin position="461"/>
        <end position="495"/>
    </location>
</feature>
<comment type="caution">
    <text evidence="3">The sequence shown here is derived from an EMBL/GenBank/DDBJ whole genome shotgun (WGS) entry which is preliminary data.</text>
</comment>
<feature type="compositionally biased region" description="Low complexity" evidence="2">
    <location>
        <begin position="113"/>
        <end position="123"/>
    </location>
</feature>
<accession>A0A8J6DT13</accession>
<feature type="region of interest" description="Disordered" evidence="2">
    <location>
        <begin position="1"/>
        <end position="21"/>
    </location>
</feature>
<dbReference type="AlphaFoldDB" id="A0A8J6DT13"/>
<feature type="region of interest" description="Disordered" evidence="2">
    <location>
        <begin position="60"/>
        <end position="80"/>
    </location>
</feature>
<evidence type="ECO:0000313" key="3">
    <source>
        <dbReference type="EMBL" id="KAG8519741.1"/>
    </source>
</evidence>
<organism evidence="3 4">
    <name type="scientific">Galemys pyrenaicus</name>
    <name type="common">Iberian desman</name>
    <name type="synonym">Pyrenean desman</name>
    <dbReference type="NCBI Taxonomy" id="202257"/>
    <lineage>
        <taxon>Eukaryota</taxon>
        <taxon>Metazoa</taxon>
        <taxon>Chordata</taxon>
        <taxon>Craniata</taxon>
        <taxon>Vertebrata</taxon>
        <taxon>Euteleostomi</taxon>
        <taxon>Mammalia</taxon>
        <taxon>Eutheria</taxon>
        <taxon>Laurasiatheria</taxon>
        <taxon>Eulipotyphla</taxon>
        <taxon>Talpidae</taxon>
        <taxon>Galemys</taxon>
    </lineage>
</organism>
<reference evidence="3" key="1">
    <citation type="journal article" date="2021" name="Evol. Appl.">
        <title>The genome of the Pyrenean desman and the effects of bottlenecks and inbreeding on the genomic landscape of an endangered species.</title>
        <authorList>
            <person name="Escoda L."/>
            <person name="Castresana J."/>
        </authorList>
    </citation>
    <scope>NUCLEOTIDE SEQUENCE</scope>
    <source>
        <strain evidence="3">IBE-C5619</strain>
    </source>
</reference>
<dbReference type="InterPro" id="IPR029000">
    <property type="entry name" value="Cyclophilin-like_dom_sf"/>
</dbReference>
<dbReference type="EMBL" id="JAGFMF010011598">
    <property type="protein sequence ID" value="KAG8519741.1"/>
    <property type="molecule type" value="Genomic_DNA"/>
</dbReference>
<name>A0A8J6DT13_GALPY</name>
<keyword evidence="4" id="KW-1185">Reference proteome</keyword>
<dbReference type="SUPFAM" id="SSF50891">
    <property type="entry name" value="Cyclophilin-like"/>
    <property type="match status" value="1"/>
</dbReference>
<gene>
    <name evidence="3" type="ORF">J0S82_003484</name>
</gene>
<protein>
    <submittedName>
        <fullName evidence="3">Uncharacterized protein</fullName>
    </submittedName>
</protein>
<evidence type="ECO:0000256" key="2">
    <source>
        <dbReference type="SAM" id="MobiDB-lite"/>
    </source>
</evidence>
<keyword evidence="1" id="KW-0175">Coiled coil</keyword>
<feature type="compositionally biased region" description="Basic and acidic residues" evidence="2">
    <location>
        <begin position="129"/>
        <end position="155"/>
    </location>
</feature>
<evidence type="ECO:0000256" key="1">
    <source>
        <dbReference type="SAM" id="Coils"/>
    </source>
</evidence>
<proteinExistence type="predicted"/>
<dbReference type="OrthoDB" id="9909099at2759"/>
<dbReference type="Proteomes" id="UP000700334">
    <property type="component" value="Unassembled WGS sequence"/>
</dbReference>
<feature type="region of interest" description="Disordered" evidence="2">
    <location>
        <begin position="106"/>
        <end position="155"/>
    </location>
</feature>
<evidence type="ECO:0000313" key="4">
    <source>
        <dbReference type="Proteomes" id="UP000700334"/>
    </source>
</evidence>
<dbReference type="CDD" id="cd14686">
    <property type="entry name" value="bZIP"/>
    <property type="match status" value="1"/>
</dbReference>